<proteinExistence type="predicted"/>
<sequence>MNAHQSKEYDMGYAQRQEQHDEQRYGNGEPGNSRANAAQRDALRLEDLLDDVFEFVLADRATH</sequence>
<name>A0A844AXP7_9BURK</name>
<reference evidence="2 3" key="1">
    <citation type="submission" date="2019-11" db="EMBL/GenBank/DDBJ databases">
        <title>Caenimonas koreensis gen. nov., sp. nov., isolated from activated sludge.</title>
        <authorList>
            <person name="Seung H.R."/>
        </authorList>
    </citation>
    <scope>NUCLEOTIDE SEQUENCE [LARGE SCALE GENOMIC DNA]</scope>
    <source>
        <strain evidence="2 3">EMB320</strain>
    </source>
</reference>
<dbReference type="AlphaFoldDB" id="A0A844AXP7"/>
<dbReference type="RefSeq" id="WP_153586457.1">
    <property type="nucleotide sequence ID" value="NZ_WJBU01000020.1"/>
</dbReference>
<evidence type="ECO:0000313" key="2">
    <source>
        <dbReference type="EMBL" id="MRD49145.1"/>
    </source>
</evidence>
<feature type="compositionally biased region" description="Basic and acidic residues" evidence="1">
    <location>
        <begin position="1"/>
        <end position="10"/>
    </location>
</feature>
<accession>A0A844AXP7</accession>
<organism evidence="2 3">
    <name type="scientific">Caenimonas koreensis DSM 17982</name>
    <dbReference type="NCBI Taxonomy" id="1121255"/>
    <lineage>
        <taxon>Bacteria</taxon>
        <taxon>Pseudomonadati</taxon>
        <taxon>Pseudomonadota</taxon>
        <taxon>Betaproteobacteria</taxon>
        <taxon>Burkholderiales</taxon>
        <taxon>Comamonadaceae</taxon>
        <taxon>Caenimonas</taxon>
    </lineage>
</organism>
<dbReference type="Proteomes" id="UP000487350">
    <property type="component" value="Unassembled WGS sequence"/>
</dbReference>
<gene>
    <name evidence="2" type="ORF">GHT07_17860</name>
</gene>
<dbReference type="EMBL" id="WJBU01000020">
    <property type="protein sequence ID" value="MRD49145.1"/>
    <property type="molecule type" value="Genomic_DNA"/>
</dbReference>
<comment type="caution">
    <text evidence="2">The sequence shown here is derived from an EMBL/GenBank/DDBJ whole genome shotgun (WGS) entry which is preliminary data.</text>
</comment>
<keyword evidence="3" id="KW-1185">Reference proteome</keyword>
<evidence type="ECO:0000313" key="3">
    <source>
        <dbReference type="Proteomes" id="UP000487350"/>
    </source>
</evidence>
<feature type="region of interest" description="Disordered" evidence="1">
    <location>
        <begin position="1"/>
        <end position="36"/>
    </location>
</feature>
<evidence type="ECO:0000256" key="1">
    <source>
        <dbReference type="SAM" id="MobiDB-lite"/>
    </source>
</evidence>
<protein>
    <submittedName>
        <fullName evidence="2">Uncharacterized protein</fullName>
    </submittedName>
</protein>